<organism evidence="1 2">
    <name type="scientific">Candidatus Kaiserbacteria bacterium RIFCSPHIGHO2_02_FULL_55_20</name>
    <dbReference type="NCBI Taxonomy" id="1798497"/>
    <lineage>
        <taxon>Bacteria</taxon>
        <taxon>Candidatus Kaiseribacteriota</taxon>
    </lineage>
</organism>
<protein>
    <submittedName>
        <fullName evidence="1">Uncharacterized protein</fullName>
    </submittedName>
</protein>
<name>A0A1F6DX06_9BACT</name>
<gene>
    <name evidence="1" type="ORF">A3D71_00275</name>
</gene>
<proteinExistence type="predicted"/>
<comment type="caution">
    <text evidence="1">The sequence shown here is derived from an EMBL/GenBank/DDBJ whole genome shotgun (WGS) entry which is preliminary data.</text>
</comment>
<evidence type="ECO:0000313" key="1">
    <source>
        <dbReference type="EMBL" id="OGG65522.1"/>
    </source>
</evidence>
<dbReference type="STRING" id="1798497.A3D71_00275"/>
<dbReference type="PROSITE" id="PS51257">
    <property type="entry name" value="PROKAR_LIPOPROTEIN"/>
    <property type="match status" value="1"/>
</dbReference>
<dbReference type="AlphaFoldDB" id="A0A1F6DX06"/>
<dbReference type="Proteomes" id="UP000177652">
    <property type="component" value="Unassembled WGS sequence"/>
</dbReference>
<reference evidence="1 2" key="1">
    <citation type="journal article" date="2016" name="Nat. Commun.">
        <title>Thousands of microbial genomes shed light on interconnected biogeochemical processes in an aquifer system.</title>
        <authorList>
            <person name="Anantharaman K."/>
            <person name="Brown C.T."/>
            <person name="Hug L.A."/>
            <person name="Sharon I."/>
            <person name="Castelle C.J."/>
            <person name="Probst A.J."/>
            <person name="Thomas B.C."/>
            <person name="Singh A."/>
            <person name="Wilkins M.J."/>
            <person name="Karaoz U."/>
            <person name="Brodie E.L."/>
            <person name="Williams K.H."/>
            <person name="Hubbard S.S."/>
            <person name="Banfield J.F."/>
        </authorList>
    </citation>
    <scope>NUCLEOTIDE SEQUENCE [LARGE SCALE GENOMIC DNA]</scope>
</reference>
<evidence type="ECO:0000313" key="2">
    <source>
        <dbReference type="Proteomes" id="UP000177652"/>
    </source>
</evidence>
<dbReference type="EMBL" id="MFLK01000044">
    <property type="protein sequence ID" value="OGG65522.1"/>
    <property type="molecule type" value="Genomic_DNA"/>
</dbReference>
<sequence length="543" mass="60138">MNIRTNPQITIGVCALLFACILVYASIEYTAIAQERAALFFSSTLRENNIVETVFVEGVRYEVVDGTIVSEHWRPSSFDRYRALRVAYALALAKRSPLLGISGVDPDSLEKSVSELASSTRALADVQKDPRDVALVRDSLYPLDFLNKLASQERVRQRFISSGSNADERGYELSIKKTIDAGQADAERFARSLKEEAGDASFRFATLGGMITRDTLLSSARTVVLRFKELNGLAHTRERCLDGIISLCDIRDVIRTVPEPVEPIGDAPFVTLRTGADLDLAKNNVRPVLSKSVCLAEEPGPYVFAYGNPRGVSLMPLRYIRELYFRPTEHFGSAMQYMRNELRIDYAPVNPIEFYQCPDVLSDIGGVYAILGTVRFAQSHPYAPEERTRLLSSTTYRDSDAIAYLRAAATEVNSDGFAGSDATLKDLETVLNMWRERNGGLDALVSLIVSVNNQDMKLSARGVPFDLRAHTLILTHSAFPSLFLALSPRTGVSPITLRETTATDATAIHADVIPYTELARTVPREKIVHDLDAFLLFEGIKIP</sequence>
<accession>A0A1F6DX06</accession>